<name>A0AAD3Y4U8_NEPGR</name>
<reference evidence="2" key="1">
    <citation type="submission" date="2023-05" db="EMBL/GenBank/DDBJ databases">
        <title>Nepenthes gracilis genome sequencing.</title>
        <authorList>
            <person name="Fukushima K."/>
        </authorList>
    </citation>
    <scope>NUCLEOTIDE SEQUENCE</scope>
    <source>
        <strain evidence="2">SING2019-196</strain>
    </source>
</reference>
<sequence>MNLSKATISTVATQIEMIGKEDIPINPKDITSKGPPSESGKTPTSRKKERKAITTNPSKRRSIGFCRHSILKRPDRSNAFFASTVYNI</sequence>
<keyword evidence="3" id="KW-1185">Reference proteome</keyword>
<dbReference type="EMBL" id="BSYO01000033">
    <property type="protein sequence ID" value="GMH27600.1"/>
    <property type="molecule type" value="Genomic_DNA"/>
</dbReference>
<dbReference type="Proteomes" id="UP001279734">
    <property type="component" value="Unassembled WGS sequence"/>
</dbReference>
<evidence type="ECO:0000256" key="1">
    <source>
        <dbReference type="SAM" id="MobiDB-lite"/>
    </source>
</evidence>
<accession>A0AAD3Y4U8</accession>
<protein>
    <submittedName>
        <fullName evidence="2">Uncharacterized protein</fullName>
    </submittedName>
</protein>
<evidence type="ECO:0000313" key="2">
    <source>
        <dbReference type="EMBL" id="GMH27600.1"/>
    </source>
</evidence>
<proteinExistence type="predicted"/>
<comment type="caution">
    <text evidence="2">The sequence shown here is derived from an EMBL/GenBank/DDBJ whole genome shotgun (WGS) entry which is preliminary data.</text>
</comment>
<gene>
    <name evidence="2" type="ORF">Nepgr_029443</name>
</gene>
<evidence type="ECO:0000313" key="3">
    <source>
        <dbReference type="Proteomes" id="UP001279734"/>
    </source>
</evidence>
<dbReference type="AlphaFoldDB" id="A0AAD3Y4U8"/>
<organism evidence="2 3">
    <name type="scientific">Nepenthes gracilis</name>
    <name type="common">Slender pitcher plant</name>
    <dbReference type="NCBI Taxonomy" id="150966"/>
    <lineage>
        <taxon>Eukaryota</taxon>
        <taxon>Viridiplantae</taxon>
        <taxon>Streptophyta</taxon>
        <taxon>Embryophyta</taxon>
        <taxon>Tracheophyta</taxon>
        <taxon>Spermatophyta</taxon>
        <taxon>Magnoliopsida</taxon>
        <taxon>eudicotyledons</taxon>
        <taxon>Gunneridae</taxon>
        <taxon>Pentapetalae</taxon>
        <taxon>Caryophyllales</taxon>
        <taxon>Nepenthaceae</taxon>
        <taxon>Nepenthes</taxon>
    </lineage>
</organism>
<feature type="region of interest" description="Disordered" evidence="1">
    <location>
        <begin position="19"/>
        <end position="58"/>
    </location>
</feature>